<accession>A0A6C0BBM3</accession>
<feature type="transmembrane region" description="Helical" evidence="1">
    <location>
        <begin position="20"/>
        <end position="38"/>
    </location>
</feature>
<keyword evidence="1" id="KW-0472">Membrane</keyword>
<reference evidence="2" key="1">
    <citation type="journal article" date="2020" name="Nature">
        <title>Giant virus diversity and host interactions through global metagenomics.</title>
        <authorList>
            <person name="Schulz F."/>
            <person name="Roux S."/>
            <person name="Paez-Espino D."/>
            <person name="Jungbluth S."/>
            <person name="Walsh D.A."/>
            <person name="Denef V.J."/>
            <person name="McMahon K.D."/>
            <person name="Konstantinidis K.T."/>
            <person name="Eloe-Fadrosh E.A."/>
            <person name="Kyrpides N.C."/>
            <person name="Woyke T."/>
        </authorList>
    </citation>
    <scope>NUCLEOTIDE SEQUENCE</scope>
    <source>
        <strain evidence="2">GVMAG-M-3300010160-26</strain>
    </source>
</reference>
<evidence type="ECO:0000256" key="1">
    <source>
        <dbReference type="SAM" id="Phobius"/>
    </source>
</evidence>
<dbReference type="EMBL" id="MN739115">
    <property type="protein sequence ID" value="QHS89665.1"/>
    <property type="molecule type" value="Genomic_DNA"/>
</dbReference>
<organism evidence="2">
    <name type="scientific">viral metagenome</name>
    <dbReference type="NCBI Taxonomy" id="1070528"/>
    <lineage>
        <taxon>unclassified sequences</taxon>
        <taxon>metagenomes</taxon>
        <taxon>organismal metagenomes</taxon>
    </lineage>
</organism>
<keyword evidence="1" id="KW-1133">Transmembrane helix</keyword>
<name>A0A6C0BBM3_9ZZZZ</name>
<keyword evidence="1" id="KW-0812">Transmembrane</keyword>
<proteinExistence type="predicted"/>
<protein>
    <submittedName>
        <fullName evidence="2">Uncharacterized protein</fullName>
    </submittedName>
</protein>
<sequence length="137" mass="14413">MSGTSSNLNLSSGDTYKLSLRWVIAIVVAMILLFYLVYTDLTGSKAFPLKSRYRLSKCGHVEQTMPPGLFDACLPPSVASAVNATVGIPATAVVSSVMPAVSPATAAVVSGFSNRGFTSFTDAVNGGRRMMDQSVRS</sequence>
<dbReference type="AlphaFoldDB" id="A0A6C0BBM3"/>
<evidence type="ECO:0000313" key="2">
    <source>
        <dbReference type="EMBL" id="QHS89665.1"/>
    </source>
</evidence>